<evidence type="ECO:0000313" key="1">
    <source>
        <dbReference type="EMBL" id="KRX37897.1"/>
    </source>
</evidence>
<gene>
    <name evidence="1" type="ORF">T05_9435</name>
</gene>
<dbReference type="EMBL" id="JYDJ01000290">
    <property type="protein sequence ID" value="KRX37897.1"/>
    <property type="molecule type" value="Genomic_DNA"/>
</dbReference>
<sequence length="39" mass="4556">MILGLRPGKSTLLECDWGFVADEYHFLHQPQKFMNCSSR</sequence>
<organism evidence="1 2">
    <name type="scientific">Trichinella murrelli</name>
    <dbReference type="NCBI Taxonomy" id="144512"/>
    <lineage>
        <taxon>Eukaryota</taxon>
        <taxon>Metazoa</taxon>
        <taxon>Ecdysozoa</taxon>
        <taxon>Nematoda</taxon>
        <taxon>Enoplea</taxon>
        <taxon>Dorylaimia</taxon>
        <taxon>Trichinellida</taxon>
        <taxon>Trichinellidae</taxon>
        <taxon>Trichinella</taxon>
    </lineage>
</organism>
<dbReference type="AlphaFoldDB" id="A0A0V0TFV4"/>
<name>A0A0V0TFV4_9BILA</name>
<keyword evidence="2" id="KW-1185">Reference proteome</keyword>
<dbReference type="Proteomes" id="UP000055048">
    <property type="component" value="Unassembled WGS sequence"/>
</dbReference>
<evidence type="ECO:0000313" key="2">
    <source>
        <dbReference type="Proteomes" id="UP000055048"/>
    </source>
</evidence>
<accession>A0A0V0TFV4</accession>
<protein>
    <submittedName>
        <fullName evidence="1">Uncharacterized protein</fullName>
    </submittedName>
</protein>
<reference evidence="1 2" key="1">
    <citation type="submission" date="2015-01" db="EMBL/GenBank/DDBJ databases">
        <title>Evolution of Trichinella species and genotypes.</title>
        <authorList>
            <person name="Korhonen P.K."/>
            <person name="Edoardo P."/>
            <person name="Giuseppe L.R."/>
            <person name="Gasser R.B."/>
        </authorList>
    </citation>
    <scope>NUCLEOTIDE SEQUENCE [LARGE SCALE GENOMIC DNA]</scope>
    <source>
        <strain evidence="1">ISS417</strain>
    </source>
</reference>
<comment type="caution">
    <text evidence="1">The sequence shown here is derived from an EMBL/GenBank/DDBJ whole genome shotgun (WGS) entry which is preliminary data.</text>
</comment>
<proteinExistence type="predicted"/>